<feature type="domain" description="Phosphoacetylglucosamine mutase AMG1" evidence="20">
    <location>
        <begin position="315"/>
        <end position="452"/>
    </location>
</feature>
<dbReference type="SUPFAM" id="SSF53738">
    <property type="entry name" value="Phosphoglucomutase, first 3 domains"/>
    <property type="match status" value="3"/>
</dbReference>
<keyword evidence="10" id="KW-0961">Cell wall biogenesis/degradation</keyword>
<dbReference type="GO" id="GO:0000287">
    <property type="term" value="F:magnesium ion binding"/>
    <property type="evidence" value="ECO:0007669"/>
    <property type="project" value="InterPro"/>
</dbReference>
<dbReference type="InterPro" id="IPR049023">
    <property type="entry name" value="AMG1_II"/>
</dbReference>
<comment type="similarity">
    <text evidence="3 14">Belongs to the phosphohexose mutase family.</text>
</comment>
<evidence type="ECO:0000256" key="11">
    <source>
        <dbReference type="ARBA" id="ARBA00031926"/>
    </source>
</evidence>
<dbReference type="PANTHER" id="PTHR45955:SF1">
    <property type="entry name" value="PHOSPHOACETYLGLUCOSAMINE MUTASE"/>
    <property type="match status" value="1"/>
</dbReference>
<dbReference type="Pfam" id="PF02878">
    <property type="entry name" value="PGM_PMM_I"/>
    <property type="match status" value="2"/>
</dbReference>
<comment type="function">
    <text evidence="13 14">Catalyzes the conversion of GlcNAc-6-P into GlcNAc-1-P during the synthesis of uridine diphosphate/UDP-GlcNAc, which is a biosynthetic precursor of chitin and also supplies the amino sugars for N-linked oligosaccharides of glycoproteins.</text>
</comment>
<evidence type="ECO:0000313" key="23">
    <source>
        <dbReference type="Proteomes" id="UP000192596"/>
    </source>
</evidence>
<comment type="caution">
    <text evidence="22">The sequence shown here is derived from an EMBL/GenBank/DDBJ whole genome shotgun (WGS) entry which is preliminary data.</text>
</comment>
<evidence type="ECO:0000256" key="9">
    <source>
        <dbReference type="ARBA" id="ARBA00023277"/>
    </source>
</evidence>
<evidence type="ECO:0000259" key="21">
    <source>
        <dbReference type="Pfam" id="PF21405"/>
    </source>
</evidence>
<dbReference type="InterPro" id="IPR016657">
    <property type="entry name" value="PAGM"/>
</dbReference>
<evidence type="ECO:0000256" key="14">
    <source>
        <dbReference type="PIRNR" id="PIRNR016408"/>
    </source>
</evidence>
<evidence type="ECO:0000313" key="22">
    <source>
        <dbReference type="EMBL" id="OQO07906.1"/>
    </source>
</evidence>
<dbReference type="FunFam" id="3.40.120.10:FF:000013">
    <property type="entry name" value="Phosphoacetylglucosamine mutase"/>
    <property type="match status" value="1"/>
</dbReference>
<organism evidence="22 23">
    <name type="scientific">Cryoendolithus antarcticus</name>
    <dbReference type="NCBI Taxonomy" id="1507870"/>
    <lineage>
        <taxon>Eukaryota</taxon>
        <taxon>Fungi</taxon>
        <taxon>Dikarya</taxon>
        <taxon>Ascomycota</taxon>
        <taxon>Pezizomycotina</taxon>
        <taxon>Dothideomycetes</taxon>
        <taxon>Dothideomycetidae</taxon>
        <taxon>Cladosporiales</taxon>
        <taxon>Cladosporiaceae</taxon>
        <taxon>Cryoendolithus</taxon>
    </lineage>
</organism>
<evidence type="ECO:0000256" key="2">
    <source>
        <dbReference type="ARBA" id="ARBA00004865"/>
    </source>
</evidence>
<dbReference type="SUPFAM" id="SSF55957">
    <property type="entry name" value="Phosphoglucomutase, C-terminal domain"/>
    <property type="match status" value="1"/>
</dbReference>
<dbReference type="CDD" id="cd03086">
    <property type="entry name" value="PGM3"/>
    <property type="match status" value="1"/>
</dbReference>
<evidence type="ECO:0000259" key="19">
    <source>
        <dbReference type="Pfam" id="PF02878"/>
    </source>
</evidence>
<dbReference type="Proteomes" id="UP000192596">
    <property type="component" value="Unassembled WGS sequence"/>
</dbReference>
<dbReference type="GO" id="GO:0005975">
    <property type="term" value="P:carbohydrate metabolic process"/>
    <property type="evidence" value="ECO:0007669"/>
    <property type="project" value="InterPro"/>
</dbReference>
<dbReference type="GO" id="GO:0071555">
    <property type="term" value="P:cell wall organization"/>
    <property type="evidence" value="ECO:0007669"/>
    <property type="project" value="UniProtKB-KW"/>
</dbReference>
<dbReference type="PIRSF" id="PIRSF016408">
    <property type="entry name" value="PAGM"/>
    <property type="match status" value="1"/>
</dbReference>
<dbReference type="Pfam" id="PF21405">
    <property type="entry name" value="AMG1_II"/>
    <property type="match status" value="1"/>
</dbReference>
<dbReference type="EC" id="5.4.2.3" evidence="4 14"/>
<feature type="binding site" evidence="16">
    <location>
        <position position="530"/>
    </location>
    <ligand>
        <name>substrate</name>
    </ligand>
</feature>
<proteinExistence type="inferred from homology"/>
<dbReference type="InterPro" id="IPR016066">
    <property type="entry name" value="A-D-PHexomutase_CS"/>
</dbReference>
<evidence type="ECO:0000256" key="17">
    <source>
        <dbReference type="PIRSR" id="PIRSR016408-3"/>
    </source>
</evidence>
<dbReference type="GO" id="GO:0004610">
    <property type="term" value="F:phosphoacetylglucosamine mutase activity"/>
    <property type="evidence" value="ECO:0007669"/>
    <property type="project" value="UniProtKB-UniRule"/>
</dbReference>
<dbReference type="Pfam" id="PF00408">
    <property type="entry name" value="PGM_PMM_IV"/>
    <property type="match status" value="1"/>
</dbReference>
<gene>
    <name evidence="22" type="ORF">B0A48_06698</name>
</gene>
<dbReference type="InterPro" id="IPR016055">
    <property type="entry name" value="A-D-PHexomutase_a/b/a-I/II/III"/>
</dbReference>
<accession>A0A1V8T924</accession>
<feature type="binding site" evidence="16">
    <location>
        <begin position="390"/>
        <end position="392"/>
    </location>
    <ligand>
        <name>substrate</name>
    </ligand>
</feature>
<feature type="domain" description="Phosphoacetylglucosamine mutase AMG1" evidence="21">
    <location>
        <begin position="217"/>
        <end position="301"/>
    </location>
</feature>
<dbReference type="Gene3D" id="3.30.310.50">
    <property type="entry name" value="Alpha-D-phosphohexomutase, C-terminal domain"/>
    <property type="match status" value="1"/>
</dbReference>
<feature type="domain" description="Alpha-D-phosphohexomutase C-terminal" evidence="18">
    <location>
        <begin position="474"/>
        <end position="547"/>
    </location>
</feature>
<dbReference type="InterPro" id="IPR049022">
    <property type="entry name" value="AMG1_III"/>
</dbReference>
<evidence type="ECO:0000256" key="15">
    <source>
        <dbReference type="PIRSR" id="PIRSR016408-1"/>
    </source>
</evidence>
<reference evidence="23" key="1">
    <citation type="submission" date="2017-03" db="EMBL/GenBank/DDBJ databases">
        <title>Genomes of endolithic fungi from Antarctica.</title>
        <authorList>
            <person name="Coleine C."/>
            <person name="Masonjones S."/>
            <person name="Stajich J.E."/>
        </authorList>
    </citation>
    <scope>NUCLEOTIDE SEQUENCE [LARGE SCALE GENOMIC DNA]</scope>
    <source>
        <strain evidence="23">CCFEE 5527</strain>
    </source>
</reference>
<dbReference type="Pfam" id="PF21404">
    <property type="entry name" value="AMG1_III"/>
    <property type="match status" value="1"/>
</dbReference>
<dbReference type="GO" id="GO:0006048">
    <property type="term" value="P:UDP-N-acetylglucosamine biosynthetic process"/>
    <property type="evidence" value="ECO:0007669"/>
    <property type="project" value="UniProtKB-UniRule"/>
</dbReference>
<dbReference type="FunCoup" id="A0A1V8T924">
    <property type="interactions" value="1162"/>
</dbReference>
<dbReference type="Gene3D" id="3.40.120.10">
    <property type="entry name" value="Alpha-D-Glucose-1,6-Bisphosphate, subunit A, domain 3"/>
    <property type="match status" value="2"/>
</dbReference>
<evidence type="ECO:0000256" key="4">
    <source>
        <dbReference type="ARBA" id="ARBA00012731"/>
    </source>
</evidence>
<keyword evidence="6 14" id="KW-0479">Metal-binding</keyword>
<feature type="binding site" evidence="17">
    <location>
        <position position="298"/>
    </location>
    <ligand>
        <name>Mg(2+)</name>
        <dbReference type="ChEBI" id="CHEBI:18420"/>
    </ligand>
</feature>
<feature type="binding site" description="via phosphate group" evidence="17">
    <location>
        <position position="74"/>
    </location>
    <ligand>
        <name>Mg(2+)</name>
        <dbReference type="ChEBI" id="CHEBI:18420"/>
    </ligand>
</feature>
<keyword evidence="8 14" id="KW-0413">Isomerase</keyword>
<name>A0A1V8T924_9PEZI</name>
<evidence type="ECO:0000256" key="1">
    <source>
        <dbReference type="ARBA" id="ARBA00000558"/>
    </source>
</evidence>
<feature type="active site" description="Phosphoserine intermediate" evidence="15">
    <location>
        <position position="74"/>
    </location>
</feature>
<dbReference type="OrthoDB" id="1928at2759"/>
<evidence type="ECO:0000256" key="5">
    <source>
        <dbReference type="ARBA" id="ARBA00022553"/>
    </source>
</evidence>
<dbReference type="InParanoid" id="A0A1V8T924"/>
<dbReference type="InterPro" id="IPR005843">
    <property type="entry name" value="A-D-PHexomutase_C"/>
</dbReference>
<keyword evidence="23" id="KW-1185">Reference proteome</keyword>
<dbReference type="PANTHER" id="PTHR45955">
    <property type="entry name" value="PHOSPHOACETYLGLUCOSAMINE MUTASE"/>
    <property type="match status" value="1"/>
</dbReference>
<dbReference type="STRING" id="1507870.A0A1V8T924"/>
<comment type="cofactor">
    <cofactor evidence="14 17">
        <name>Mg(2+)</name>
        <dbReference type="ChEBI" id="CHEBI:18420"/>
    </cofactor>
    <text evidence="14 17">Binds 1 Mg(2+) ion per subunit.</text>
</comment>
<keyword evidence="7 14" id="KW-0460">Magnesium</keyword>
<keyword evidence="5" id="KW-0597">Phosphoprotein</keyword>
<comment type="catalytic activity">
    <reaction evidence="1 14">
        <text>N-acetyl-alpha-D-glucosamine 1-phosphate = N-acetyl-D-glucosamine 6-phosphate</text>
        <dbReference type="Rhea" id="RHEA:23804"/>
        <dbReference type="ChEBI" id="CHEBI:57513"/>
        <dbReference type="ChEBI" id="CHEBI:57776"/>
        <dbReference type="EC" id="5.4.2.3"/>
    </reaction>
</comment>
<feature type="domain" description="Alpha-D-phosphohexomutase alpha/beta/alpha" evidence="19">
    <location>
        <begin position="122"/>
        <end position="182"/>
    </location>
</feature>
<evidence type="ECO:0000256" key="16">
    <source>
        <dbReference type="PIRSR" id="PIRSR016408-2"/>
    </source>
</evidence>
<feature type="binding site" evidence="17">
    <location>
        <position position="296"/>
    </location>
    <ligand>
        <name>Mg(2+)</name>
        <dbReference type="ChEBI" id="CHEBI:18420"/>
    </ligand>
</feature>
<evidence type="ECO:0000256" key="12">
    <source>
        <dbReference type="ARBA" id="ARBA00032065"/>
    </source>
</evidence>
<sequence>MSESHFTVQYGDDIAGAAKQHARPEKSKPFAYGTAGFRMNADLLDSVTFTVGILAALRSRKLQGKTIGVMITASHNPARDNGVKIVDPYGDMLEQSWEKHATELANTPTGEIKQAYERLAREVFKSENREEAHVIIARDTRPSGKGLVKALTDALEAMGAKYIDYGVLTTPILHYLTRATNTQNDSHPYGEISEEGYYKKLAAGWKTAMQYKKPEGSLTVDCANGVGADALKKFLKYMPAEDDESGGIKINVVNGRTDDPSVLNEKAGADYVKTGQRAPESFDGKPFERWCSYDGDADRIIYYFTETGNVFRMLDGDRIATLAASFIGNIVEKAGLADKIQIAVVQTAYANGASTKYIEERLKLKVECTPTGVKHLHHVASRYDIGVYFEANGHGTVLFSQNALRQIRKADPQSPAQLEALTTLQALTEFINQTVGDALSDMLLVEVILAHQSGDGEHSIAKWFTTYTDLPNRLLRVEVADKNSFTTVPDTAERKLQTPEGMQGKLDELVAKYTSGRCFVRASGTENAVRVYGEAASKHEVDNLLQSVEVMIERGEAANKVAQSS</sequence>
<dbReference type="FunFam" id="3.40.120.10:FF:000023">
    <property type="entry name" value="Phosphoacetylglucosamine mutase"/>
    <property type="match status" value="1"/>
</dbReference>
<evidence type="ECO:0000256" key="8">
    <source>
        <dbReference type="ARBA" id="ARBA00023235"/>
    </source>
</evidence>
<dbReference type="AlphaFoldDB" id="A0A1V8T924"/>
<comment type="pathway">
    <text evidence="2 14">Nucleotide-sugar biosynthesis; UDP-N-acetyl-alpha-D-glucosamine biosynthesis; N-acetyl-alpha-D-glucosamine 1-phosphate from alpha-D-glucosamine 6-phosphate (route I): step 2/2.</text>
</comment>
<dbReference type="PROSITE" id="PS00710">
    <property type="entry name" value="PGM_PMM"/>
    <property type="match status" value="1"/>
</dbReference>
<evidence type="ECO:0000256" key="10">
    <source>
        <dbReference type="ARBA" id="ARBA00023316"/>
    </source>
</evidence>
<dbReference type="EMBL" id="NAJO01000013">
    <property type="protein sequence ID" value="OQO07906.1"/>
    <property type="molecule type" value="Genomic_DNA"/>
</dbReference>
<feature type="domain" description="Alpha-D-phosphohexomutase alpha/beta/alpha" evidence="19">
    <location>
        <begin position="65"/>
        <end position="105"/>
    </location>
</feature>
<evidence type="ECO:0000256" key="7">
    <source>
        <dbReference type="ARBA" id="ARBA00022842"/>
    </source>
</evidence>
<feature type="binding site" evidence="16">
    <location>
        <begin position="521"/>
        <end position="525"/>
    </location>
    <ligand>
        <name>substrate</name>
    </ligand>
</feature>
<evidence type="ECO:0000256" key="3">
    <source>
        <dbReference type="ARBA" id="ARBA00010231"/>
    </source>
</evidence>
<keyword evidence="9" id="KW-0119">Carbohydrate metabolism</keyword>
<evidence type="ECO:0000256" key="6">
    <source>
        <dbReference type="ARBA" id="ARBA00022723"/>
    </source>
</evidence>
<feature type="binding site" evidence="17">
    <location>
        <position position="294"/>
    </location>
    <ligand>
        <name>Mg(2+)</name>
        <dbReference type="ChEBI" id="CHEBI:18420"/>
    </ligand>
</feature>
<evidence type="ECO:0000259" key="20">
    <source>
        <dbReference type="Pfam" id="PF21404"/>
    </source>
</evidence>
<dbReference type="FunFam" id="3.30.310.50:FF:000003">
    <property type="entry name" value="Phosphoacetylglucosamine mutase"/>
    <property type="match status" value="1"/>
</dbReference>
<dbReference type="InterPro" id="IPR036900">
    <property type="entry name" value="A-D-PHexomutase_C_sf"/>
</dbReference>
<dbReference type="UniPathway" id="UPA00113">
    <property type="reaction ID" value="UER00530"/>
</dbReference>
<dbReference type="InterPro" id="IPR005844">
    <property type="entry name" value="A-D-PHexomutase_a/b/a-I"/>
</dbReference>
<protein>
    <recommendedName>
        <fullName evidence="4 14">Phosphoacetylglucosamine mutase</fullName>
        <shortName evidence="14">PAGM</shortName>
        <ecNumber evidence="4 14">5.4.2.3</ecNumber>
    </recommendedName>
    <alternativeName>
        <fullName evidence="12 14">Acetylglucosamine phosphomutase</fullName>
    </alternativeName>
    <alternativeName>
        <fullName evidence="11 14">N-acetylglucosamine-phosphate mutase</fullName>
    </alternativeName>
</protein>
<evidence type="ECO:0000256" key="13">
    <source>
        <dbReference type="ARBA" id="ARBA00059527"/>
    </source>
</evidence>
<evidence type="ECO:0000259" key="18">
    <source>
        <dbReference type="Pfam" id="PF00408"/>
    </source>
</evidence>